<feature type="domain" description="Anti-sigma factor RsgI-like middle" evidence="3">
    <location>
        <begin position="86"/>
        <end position="220"/>
    </location>
</feature>
<protein>
    <recommendedName>
        <fullName evidence="3">Anti-sigma factor RsgI-like middle domain-containing protein</fullName>
    </recommendedName>
</protein>
<accession>A0A928KYH6</accession>
<gene>
    <name evidence="4" type="ORF">E7512_12695</name>
</gene>
<evidence type="ECO:0000313" key="4">
    <source>
        <dbReference type="EMBL" id="MBE6834411.1"/>
    </source>
</evidence>
<feature type="compositionally biased region" description="Acidic residues" evidence="1">
    <location>
        <begin position="348"/>
        <end position="357"/>
    </location>
</feature>
<organism evidence="4 5">
    <name type="scientific">Faecalispora sporosphaeroides</name>
    <dbReference type="NCBI Taxonomy" id="1549"/>
    <lineage>
        <taxon>Bacteria</taxon>
        <taxon>Bacillati</taxon>
        <taxon>Bacillota</taxon>
        <taxon>Clostridia</taxon>
        <taxon>Eubacteriales</taxon>
        <taxon>Oscillospiraceae</taxon>
        <taxon>Faecalispora</taxon>
    </lineage>
</organism>
<dbReference type="Proteomes" id="UP000754750">
    <property type="component" value="Unassembled WGS sequence"/>
</dbReference>
<feature type="compositionally biased region" description="Low complexity" evidence="1">
    <location>
        <begin position="277"/>
        <end position="297"/>
    </location>
</feature>
<comment type="caution">
    <text evidence="4">The sequence shown here is derived from an EMBL/GenBank/DDBJ whole genome shotgun (WGS) entry which is preliminary data.</text>
</comment>
<evidence type="ECO:0000256" key="1">
    <source>
        <dbReference type="SAM" id="MobiDB-lite"/>
    </source>
</evidence>
<evidence type="ECO:0000256" key="2">
    <source>
        <dbReference type="SAM" id="Phobius"/>
    </source>
</evidence>
<proteinExistence type="predicted"/>
<feature type="region of interest" description="Disordered" evidence="1">
    <location>
        <begin position="261"/>
        <end position="449"/>
    </location>
</feature>
<feature type="compositionally biased region" description="Polar residues" evidence="1">
    <location>
        <begin position="433"/>
        <end position="443"/>
    </location>
</feature>
<dbReference type="EMBL" id="SVNY01000007">
    <property type="protein sequence ID" value="MBE6834411.1"/>
    <property type="molecule type" value="Genomic_DNA"/>
</dbReference>
<evidence type="ECO:0000259" key="3">
    <source>
        <dbReference type="Pfam" id="PF23750"/>
    </source>
</evidence>
<evidence type="ECO:0000313" key="5">
    <source>
        <dbReference type="Proteomes" id="UP000754750"/>
    </source>
</evidence>
<sequence>MKRSELKQSLKFAVLQSTPDLLPTLLPGYSAEEIPLPCPAAEEALCGINQVVVPRKRPRFQIACVMAAVCIVFLSVFYLAQPKVDSIVSIDVNPSIELTIDQNDRVIKSKASNDDAAAILKNMNLRDKDLSEATGTIVNRLLEHGYLAKNSTDNAILISVASRNGENPAQLQEKMADGIENVLKENNASATVLRQTDTLSDDLQKFASENQVSLGKADLVRKLTEQDSSLDASALCKMSLKDLNKLMESKKLEVSGLVIGEEGNPTVSSGQPGKDPASSSSSGKESSAPEGSAGGSQAEEDPFGSETTSRNSSSSKPHSHTSSENGATSGGQEESSVSSDDPIYTPPDIDDDMEDPDGVPSYPFDDVSSAAESSSQSSSSKNPGDESSQAASSGSSSSSSKVESNAPSSSEKPSSSHSSSASGNSSQKTGSSDKSGASSQIASSRDKKA</sequence>
<feature type="compositionally biased region" description="Low complexity" evidence="1">
    <location>
        <begin position="368"/>
        <end position="432"/>
    </location>
</feature>
<name>A0A928KYH6_9FIRM</name>
<reference evidence="4" key="1">
    <citation type="submission" date="2019-04" db="EMBL/GenBank/DDBJ databases">
        <title>Evolution of Biomass-Degrading Anaerobic Consortia Revealed by Metagenomics.</title>
        <authorList>
            <person name="Peng X."/>
        </authorList>
    </citation>
    <scope>NUCLEOTIDE SEQUENCE</scope>
    <source>
        <strain evidence="4">SIG551</strain>
    </source>
</reference>
<keyword evidence="2" id="KW-1133">Transmembrane helix</keyword>
<keyword evidence="2" id="KW-0472">Membrane</keyword>
<feature type="compositionally biased region" description="Polar residues" evidence="1">
    <location>
        <begin position="326"/>
        <end position="339"/>
    </location>
</feature>
<dbReference type="RefSeq" id="WP_326840866.1">
    <property type="nucleotide sequence ID" value="NZ_SVNY01000007.1"/>
</dbReference>
<dbReference type="InterPro" id="IPR055431">
    <property type="entry name" value="RsgI_M"/>
</dbReference>
<keyword evidence="2" id="KW-0812">Transmembrane</keyword>
<feature type="compositionally biased region" description="Low complexity" evidence="1">
    <location>
        <begin position="305"/>
        <end position="325"/>
    </location>
</feature>
<dbReference type="AlphaFoldDB" id="A0A928KYH6"/>
<feature type="transmembrane region" description="Helical" evidence="2">
    <location>
        <begin position="60"/>
        <end position="80"/>
    </location>
</feature>
<dbReference type="Pfam" id="PF23750">
    <property type="entry name" value="RsgI_M"/>
    <property type="match status" value="1"/>
</dbReference>